<reference evidence="2" key="1">
    <citation type="journal article" date="2009" name="PLoS Genet.">
        <title>Sequencing, mapping, and analysis of 27,455 maize full-length cDNAs.</title>
        <authorList>
            <person name="Soderlund C."/>
            <person name="Descour A."/>
            <person name="Kudrna D."/>
            <person name="Bomhoff M."/>
            <person name="Boyd L."/>
            <person name="Currie J."/>
            <person name="Angelova A."/>
            <person name="Collura K."/>
            <person name="Wissotski M."/>
            <person name="Ashley E."/>
            <person name="Morrow D."/>
            <person name="Fernandes J."/>
            <person name="Walbot V."/>
            <person name="Yu Y."/>
        </authorList>
    </citation>
    <scope>NUCLEOTIDE SEQUENCE</scope>
    <source>
        <strain evidence="2">B73</strain>
    </source>
</reference>
<dbReference type="RefSeq" id="NP_001183559.1">
    <property type="nucleotide sequence ID" value="NM_001196630.1"/>
</dbReference>
<protein>
    <submittedName>
        <fullName evidence="2">Uncharacterized protein</fullName>
    </submittedName>
</protein>
<dbReference type="GeneID" id="100502152"/>
<proteinExistence type="evidence at transcript level"/>
<dbReference type="EMBL" id="BT087224">
    <property type="protein sequence ID" value="ACR37577.1"/>
    <property type="molecule type" value="mRNA"/>
</dbReference>
<feature type="region of interest" description="Disordered" evidence="1">
    <location>
        <begin position="347"/>
        <end position="417"/>
    </location>
</feature>
<evidence type="ECO:0000256" key="1">
    <source>
        <dbReference type="SAM" id="MobiDB-lite"/>
    </source>
</evidence>
<organism evidence="2">
    <name type="scientific">Zea mays</name>
    <name type="common">Maize</name>
    <dbReference type="NCBI Taxonomy" id="4577"/>
    <lineage>
        <taxon>Eukaryota</taxon>
        <taxon>Viridiplantae</taxon>
        <taxon>Streptophyta</taxon>
        <taxon>Embryophyta</taxon>
        <taxon>Tracheophyta</taxon>
        <taxon>Spermatophyta</taxon>
        <taxon>Magnoliopsida</taxon>
        <taxon>Liliopsida</taxon>
        <taxon>Poales</taxon>
        <taxon>Poaceae</taxon>
        <taxon>PACMAD clade</taxon>
        <taxon>Panicoideae</taxon>
        <taxon>Andropogonodae</taxon>
        <taxon>Andropogoneae</taxon>
        <taxon>Tripsacinae</taxon>
        <taxon>Zea</taxon>
    </lineage>
</organism>
<evidence type="ECO:0000313" key="2">
    <source>
        <dbReference type="EMBL" id="ACR37577.1"/>
    </source>
</evidence>
<sequence>MVPLENEMVENKDAEKFREKMPFDNIVWDEELASDGNTHDGLLQQLAEVEDQTQYKKVCTVLSESEAQVYDEILGKVVWDEEMSSELDMDNDLLGLLVSGGEYPVDEQVVDDSSDFKEFGLVDADHVFVEGLDEDSKAVCKASMSDELTLEINTPFLFGVAIDHVNEMPVNINLQDGLSQERASGREYVYDDKMDPIVEPDFDLSFAVSIQEEWDIQSLVRVPEQDLILKICEQYHGGQPIVLTCQYMIQTDHHFGGTRKGDNEQRGVCFARTHVAWGQAVLQPWARNAFSPGQVEQLHQIDSAAHKVALELGINLPSDPSVRMQWDPGISTATAWGQAVFRGAGKCHDPSVAQKKPSLPAHLPRPKPTLSNPIAEAKDHEDKEELRHRCRGQEIIQKEERPRNTGSSSSSSGCEILSPSRFPLQLLTLPD</sequence>
<accession>C4J8S7</accession>
<dbReference type="KEGG" id="zma:100502152"/>
<name>C4J8S7_MAIZE</name>
<feature type="compositionally biased region" description="Basic and acidic residues" evidence="1">
    <location>
        <begin position="376"/>
        <end position="387"/>
    </location>
</feature>
<dbReference type="AlphaFoldDB" id="C4J8S7"/>